<evidence type="ECO:0000259" key="1">
    <source>
        <dbReference type="Pfam" id="PF10551"/>
    </source>
</evidence>
<organism evidence="2 3">
    <name type="scientific">Ancylostoma ceylanicum</name>
    <dbReference type="NCBI Taxonomy" id="53326"/>
    <lineage>
        <taxon>Eukaryota</taxon>
        <taxon>Metazoa</taxon>
        <taxon>Ecdysozoa</taxon>
        <taxon>Nematoda</taxon>
        <taxon>Chromadorea</taxon>
        <taxon>Rhabditida</taxon>
        <taxon>Rhabditina</taxon>
        <taxon>Rhabditomorpha</taxon>
        <taxon>Strongyloidea</taxon>
        <taxon>Ancylostomatidae</taxon>
        <taxon>Ancylostomatinae</taxon>
        <taxon>Ancylostoma</taxon>
    </lineage>
</organism>
<sequence length="387" mass="44847">MPVWHEQMAIVKEKAVQEPEMWAEMVSHHYRRGSVRSAIKRVLKTHRSDETVATMDHIPDSLSRLPDGSMFVHRLEPTLHVYYNSNTVQMAARSGLYALVADGVHSFQPRQLKRKGQLYTVHGVCRNGVEVPLLYAISSKEREQVYTTIFRHIKDEFNASVFPANLRVVLDFEKASINAVKRVFPDDTVQGCASHLAQAWNRRRDRVSLPPFINGARKSFEVEVRWETIEGVVFLPRRLHSEVRALRTPSVAAEHPAYRPCTEFLNYLEETWYTGMFADLWNKFEGEELMTTNLAEAYHNQLNTLIDGDHPTLSRLTEVLRDLESEAESALIRLQQVPSHTKYFRTEDRERRGNIAHEMRTYVCTKSFHLNILIDDNLYCRFSASYP</sequence>
<dbReference type="AlphaFoldDB" id="A0A016VWZ5"/>
<feature type="domain" description="MULE transposase" evidence="1">
    <location>
        <begin position="113"/>
        <end position="198"/>
    </location>
</feature>
<name>A0A016VWZ5_9BILA</name>
<evidence type="ECO:0000313" key="2">
    <source>
        <dbReference type="EMBL" id="EYC31935.1"/>
    </source>
</evidence>
<dbReference type="EMBL" id="JARK01001339">
    <property type="protein sequence ID" value="EYC31935.1"/>
    <property type="molecule type" value="Genomic_DNA"/>
</dbReference>
<dbReference type="InterPro" id="IPR018289">
    <property type="entry name" value="MULE_transposase_dom"/>
</dbReference>
<keyword evidence="3" id="KW-1185">Reference proteome</keyword>
<dbReference type="Proteomes" id="UP000024635">
    <property type="component" value="Unassembled WGS sequence"/>
</dbReference>
<proteinExistence type="predicted"/>
<accession>A0A016VWZ5</accession>
<comment type="caution">
    <text evidence="2">The sequence shown here is derived from an EMBL/GenBank/DDBJ whole genome shotgun (WGS) entry which is preliminary data.</text>
</comment>
<dbReference type="Pfam" id="PF10551">
    <property type="entry name" value="MULE"/>
    <property type="match status" value="1"/>
</dbReference>
<gene>
    <name evidence="2" type="primary">Acey_s0003.g1316</name>
    <name evidence="2" type="ORF">Y032_0003g1316</name>
</gene>
<protein>
    <recommendedName>
        <fullName evidence="1">MULE transposase domain-containing protein</fullName>
    </recommendedName>
</protein>
<reference evidence="3" key="1">
    <citation type="journal article" date="2015" name="Nat. Genet.">
        <title>The genome and transcriptome of the zoonotic hookworm Ancylostoma ceylanicum identify infection-specific gene families.</title>
        <authorList>
            <person name="Schwarz E.M."/>
            <person name="Hu Y."/>
            <person name="Antoshechkin I."/>
            <person name="Miller M.M."/>
            <person name="Sternberg P.W."/>
            <person name="Aroian R.V."/>
        </authorList>
    </citation>
    <scope>NUCLEOTIDE SEQUENCE</scope>
    <source>
        <strain evidence="3">HY135</strain>
    </source>
</reference>
<dbReference type="OrthoDB" id="5839148at2759"/>
<dbReference type="STRING" id="53326.A0A016VWZ5"/>
<evidence type="ECO:0000313" key="3">
    <source>
        <dbReference type="Proteomes" id="UP000024635"/>
    </source>
</evidence>